<evidence type="ECO:0008006" key="3">
    <source>
        <dbReference type="Google" id="ProtNLM"/>
    </source>
</evidence>
<dbReference type="Proteomes" id="UP000009319">
    <property type="component" value="Unassembled WGS sequence"/>
</dbReference>
<dbReference type="AlphaFoldDB" id="K0PMH8"/>
<proteinExistence type="predicted"/>
<dbReference type="HOGENOM" id="CLU_3366909_0_0_5"/>
<comment type="caution">
    <text evidence="1">The sequence shown here is derived from an EMBL/GenBank/DDBJ whole genome shotgun (WGS) entry which is preliminary data.</text>
</comment>
<sequence>MLEKHYTELEVVNALYALQEQKVIELLDGKRMRVL</sequence>
<reference evidence="1 2" key="1">
    <citation type="journal article" date="2013" name="Genome Announc.">
        <title>Draft Genome Sequence of Rhizobium mesoamericanum STM3625, a Nitrogen-Fixing Symbiont of Mimosa pudica Isolated in French Guiana (South America).</title>
        <authorList>
            <person name="Moulin L."/>
            <person name="Mornico D."/>
            <person name="Melkonian R."/>
            <person name="Klonowska A."/>
        </authorList>
    </citation>
    <scope>NUCLEOTIDE SEQUENCE [LARGE SCALE GENOMIC DNA]</scope>
    <source>
        <strain evidence="1 2">STM3625</strain>
    </source>
</reference>
<dbReference type="EMBL" id="CANI01000009">
    <property type="protein sequence ID" value="CCM75128.1"/>
    <property type="molecule type" value="Genomic_DNA"/>
</dbReference>
<evidence type="ECO:0000313" key="2">
    <source>
        <dbReference type="Proteomes" id="UP000009319"/>
    </source>
</evidence>
<protein>
    <recommendedName>
        <fullName evidence="3">DprA winged helix domain-containing protein</fullName>
    </recommendedName>
</protein>
<name>K0PMH8_9HYPH</name>
<accession>K0PMH8</accession>
<evidence type="ECO:0000313" key="1">
    <source>
        <dbReference type="EMBL" id="CCM75128.1"/>
    </source>
</evidence>
<organism evidence="1 2">
    <name type="scientific">Rhizobium mesoamericanum STM3625</name>
    <dbReference type="NCBI Taxonomy" id="1211777"/>
    <lineage>
        <taxon>Bacteria</taxon>
        <taxon>Pseudomonadati</taxon>
        <taxon>Pseudomonadota</taxon>
        <taxon>Alphaproteobacteria</taxon>
        <taxon>Hyphomicrobiales</taxon>
        <taxon>Rhizobiaceae</taxon>
        <taxon>Rhizobium/Agrobacterium group</taxon>
        <taxon>Rhizobium</taxon>
    </lineage>
</organism>
<keyword evidence="2" id="KW-1185">Reference proteome</keyword>
<dbReference type="STRING" id="1211777.BN77_2291"/>
<gene>
    <name evidence="1" type="ORF">BN77_2291</name>
</gene>